<dbReference type="STRING" id="169427.SAMN05192548_101587"/>
<feature type="domain" description="VOC" evidence="1">
    <location>
        <begin position="74"/>
        <end position="199"/>
    </location>
</feature>
<dbReference type="EMBL" id="FRAB01000015">
    <property type="protein sequence ID" value="SHK18355.1"/>
    <property type="molecule type" value="Genomic_DNA"/>
</dbReference>
<dbReference type="PROSITE" id="PS51819">
    <property type="entry name" value="VOC"/>
    <property type="match status" value="1"/>
</dbReference>
<gene>
    <name evidence="2" type="ORF">SAMN05192548_101587</name>
</gene>
<protein>
    <submittedName>
        <fullName evidence="2">Uncharacterized conserved protein PhnB, glyoxalase superfamily</fullName>
    </submittedName>
</protein>
<dbReference type="PANTHER" id="PTHR34109">
    <property type="entry name" value="BNAUNNG04460D PROTEIN-RELATED"/>
    <property type="match status" value="1"/>
</dbReference>
<accession>A0A1M6QDV4</accession>
<sequence length="220" mass="24322">MHAASQALRPRQAETHGTAHPYSKIFFPECRFHGAVLVVTLKTRLAQPVFHLTNLLLQGVAVMSSPAVKPIPEGMHSLTPYLVCANAANAIAFYVKAFNAVEQFRLPAPDGRVMHACLKIGDSMLMLTDEWPEHQTFGPNSLKGTPVTIHHYVQDVDASFRQAVEAGATVTLPVTDMFWGDRYGQVKDPFGHSWSLATHKRDLSMEEIQAGMRDMQCGQP</sequence>
<dbReference type="Gene3D" id="3.30.720.110">
    <property type="match status" value="1"/>
</dbReference>
<name>A0A1M6QDV4_9BURK</name>
<proteinExistence type="predicted"/>
<dbReference type="InterPro" id="IPR029068">
    <property type="entry name" value="Glyas_Bleomycin-R_OHBP_Dase"/>
</dbReference>
<evidence type="ECO:0000313" key="3">
    <source>
        <dbReference type="Proteomes" id="UP000184395"/>
    </source>
</evidence>
<dbReference type="InterPro" id="IPR004360">
    <property type="entry name" value="Glyas_Fos-R_dOase_dom"/>
</dbReference>
<organism evidence="2 3">
    <name type="scientific">Paraburkholderia terricola</name>
    <dbReference type="NCBI Taxonomy" id="169427"/>
    <lineage>
        <taxon>Bacteria</taxon>
        <taxon>Pseudomonadati</taxon>
        <taxon>Pseudomonadota</taxon>
        <taxon>Betaproteobacteria</taxon>
        <taxon>Burkholderiales</taxon>
        <taxon>Burkholderiaceae</taxon>
        <taxon>Paraburkholderia</taxon>
    </lineage>
</organism>
<dbReference type="Proteomes" id="UP000184395">
    <property type="component" value="Unassembled WGS sequence"/>
</dbReference>
<dbReference type="PANTHER" id="PTHR34109:SF1">
    <property type="entry name" value="VOC DOMAIN-CONTAINING PROTEIN"/>
    <property type="match status" value="1"/>
</dbReference>
<dbReference type="InterPro" id="IPR037523">
    <property type="entry name" value="VOC_core"/>
</dbReference>
<dbReference type="AlphaFoldDB" id="A0A1M6QDV4"/>
<dbReference type="Pfam" id="PF00903">
    <property type="entry name" value="Glyoxalase"/>
    <property type="match status" value="1"/>
</dbReference>
<dbReference type="SUPFAM" id="SSF54593">
    <property type="entry name" value="Glyoxalase/Bleomycin resistance protein/Dihydroxybiphenyl dioxygenase"/>
    <property type="match status" value="1"/>
</dbReference>
<evidence type="ECO:0000313" key="2">
    <source>
        <dbReference type="EMBL" id="SHK18355.1"/>
    </source>
</evidence>
<evidence type="ECO:0000259" key="1">
    <source>
        <dbReference type="PROSITE" id="PS51819"/>
    </source>
</evidence>
<dbReference type="CDD" id="cd07246">
    <property type="entry name" value="VOC_like"/>
    <property type="match status" value="1"/>
</dbReference>
<reference evidence="2 3" key="1">
    <citation type="submission" date="2016-11" db="EMBL/GenBank/DDBJ databases">
        <authorList>
            <person name="Jaros S."/>
            <person name="Januszkiewicz K."/>
            <person name="Wedrychowicz H."/>
        </authorList>
    </citation>
    <scope>NUCLEOTIDE SEQUENCE [LARGE SCALE GENOMIC DNA]</scope>
    <source>
        <strain evidence="2 3">LMG 20594</strain>
    </source>
</reference>
<dbReference type="Gene3D" id="3.30.720.120">
    <property type="match status" value="1"/>
</dbReference>